<dbReference type="PANTHER" id="PTHR16305:SF35">
    <property type="entry name" value="TRANSCRIPTIONAL ACTIVATOR DOMAIN"/>
    <property type="match status" value="1"/>
</dbReference>
<keyword evidence="1" id="KW-0547">Nucleotide-binding</keyword>
<evidence type="ECO:0000313" key="6">
    <source>
        <dbReference type="Proteomes" id="UP001651050"/>
    </source>
</evidence>
<comment type="caution">
    <text evidence="5">The sequence shown here is derived from an EMBL/GenBank/DDBJ whole genome shotgun (WGS) entry which is preliminary data.</text>
</comment>
<evidence type="ECO:0000259" key="4">
    <source>
        <dbReference type="PROSITE" id="PS50043"/>
    </source>
</evidence>
<proteinExistence type="predicted"/>
<dbReference type="SUPFAM" id="SSF48452">
    <property type="entry name" value="TPR-like"/>
    <property type="match status" value="1"/>
</dbReference>
<dbReference type="InterPro" id="IPR016032">
    <property type="entry name" value="Sig_transdc_resp-reg_C-effctor"/>
</dbReference>
<dbReference type="InterPro" id="IPR011990">
    <property type="entry name" value="TPR-like_helical_dom_sf"/>
</dbReference>
<dbReference type="RefSeq" id="WP_416342610.1">
    <property type="nucleotide sequence ID" value="NZ_JALQCY010000001.1"/>
</dbReference>
<dbReference type="SUPFAM" id="SSF46894">
    <property type="entry name" value="C-terminal effector domain of the bipartite response regulators"/>
    <property type="match status" value="1"/>
</dbReference>
<evidence type="ECO:0000256" key="2">
    <source>
        <dbReference type="ARBA" id="ARBA00022840"/>
    </source>
</evidence>
<reference evidence="5 6" key="1">
    <citation type="submission" date="2022-02" db="EMBL/GenBank/DDBJ databases">
        <title>The car tank lid bacteriome: a reservoir of bacteria with potential in bioremediation of fuel.</title>
        <authorList>
            <person name="Vidal-Verdu A."/>
            <person name="Gomez-Martinez D."/>
            <person name="Latorre-Perez A."/>
            <person name="Pereto J."/>
            <person name="Porcar M."/>
        </authorList>
    </citation>
    <scope>NUCLEOTIDE SEQUENCE [LARGE SCALE GENOMIC DNA]</scope>
    <source>
        <strain evidence="5 6">4D.3</strain>
    </source>
</reference>
<evidence type="ECO:0000256" key="3">
    <source>
        <dbReference type="SAM" id="MobiDB-lite"/>
    </source>
</evidence>
<dbReference type="Pfam" id="PF13191">
    <property type="entry name" value="AAA_16"/>
    <property type="match status" value="1"/>
</dbReference>
<dbReference type="PROSITE" id="PS50043">
    <property type="entry name" value="HTH_LUXR_2"/>
    <property type="match status" value="1"/>
</dbReference>
<feature type="region of interest" description="Disordered" evidence="3">
    <location>
        <begin position="234"/>
        <end position="254"/>
    </location>
</feature>
<dbReference type="InterPro" id="IPR036388">
    <property type="entry name" value="WH-like_DNA-bd_sf"/>
</dbReference>
<name>A0ABT0J017_9MICO</name>
<dbReference type="InterPro" id="IPR041664">
    <property type="entry name" value="AAA_16"/>
</dbReference>
<dbReference type="SMART" id="SM00421">
    <property type="entry name" value="HTH_LUXR"/>
    <property type="match status" value="1"/>
</dbReference>
<dbReference type="SUPFAM" id="SSF52540">
    <property type="entry name" value="P-loop containing nucleoside triphosphate hydrolases"/>
    <property type="match status" value="1"/>
</dbReference>
<gene>
    <name evidence="5" type="ORF">M1843_03235</name>
</gene>
<dbReference type="PANTHER" id="PTHR16305">
    <property type="entry name" value="TESTICULAR SOLUBLE ADENYLYL CYCLASE"/>
    <property type="match status" value="1"/>
</dbReference>
<accession>A0ABT0J017</accession>
<dbReference type="InterPro" id="IPR000792">
    <property type="entry name" value="Tscrpt_reg_LuxR_C"/>
</dbReference>
<dbReference type="EMBL" id="JALQCY010000001">
    <property type="protein sequence ID" value="MCK9792759.1"/>
    <property type="molecule type" value="Genomic_DNA"/>
</dbReference>
<dbReference type="Proteomes" id="UP001651050">
    <property type="component" value="Unassembled WGS sequence"/>
</dbReference>
<evidence type="ECO:0000313" key="5">
    <source>
        <dbReference type="EMBL" id="MCK9792759.1"/>
    </source>
</evidence>
<keyword evidence="2" id="KW-0067">ATP-binding</keyword>
<feature type="domain" description="HTH luxR-type" evidence="4">
    <location>
        <begin position="859"/>
        <end position="924"/>
    </location>
</feature>
<dbReference type="InterPro" id="IPR027417">
    <property type="entry name" value="P-loop_NTPase"/>
</dbReference>
<dbReference type="CDD" id="cd06170">
    <property type="entry name" value="LuxR_C_like"/>
    <property type="match status" value="1"/>
</dbReference>
<dbReference type="PRINTS" id="PR00038">
    <property type="entry name" value="HTHLUXR"/>
</dbReference>
<sequence>MEREPRGDGHGRILGRDAELDRIDRLAAAGAGGALLVVGEPGLGKTTLLEHGVAHARRAGRRVLTARCARGERDLPFAVLHQLLLPRLDGLDRLPAPQARALGAALGLREDTAIPDRLHLAAGALTLLCEASTGAADDGGTLAVVDDLHWADDASRDVLLFCARRLADASAGTALLVTTRPDPPQDPLPTITLSGLDARDAARVLDLQPVPPSPAVRHDLIEHAAGNPLALVELSRSDGAPPSPGQPSGGPWPVSERVEQAFAARLPALPAPTRWLLLLAAAADGDDLAPVLTAAGGDAGSPVDGGDGPLAAWVPAEAAGLVRLDGPRFRFRHPLARSAVYHAAPFAERRGAHLALAEAVVDPDRRAWHRAAAAVGPDADVAAELEQTADRARERGGWAASARALERAAELSADPEEAARLFLLAAPAAMYTGRSPWVERLADRAREATDDERTQWEADLYAGWATASTPRHREAVERLTTVARRAGAADPELALAALAPATVAAYNSGDDGLIDAVAVCLESLRPDDTVPVTAWVRGTAAPFDPASRATLDRAVRANAHLGINELNVLGGAAWVLDETVLAARLLGELLELFSHGPTEGTNALVSATLAAGLHELGRWDDAQAHAEDAVRVAEATGMPVVRASAVETAALLAAGRGRVDEARELAQHALADVGPDATRSVEVRARQALGLASLVAGEPDAAYDVLRRTFAPDGLPLHRHTSVHGVALLASAAARADRPGQAHDAERVVAAVAAHVGAHPGPRVASLLHHARALLAAPEESEREYRAALADPAGATWPFERALVRLDLGERLRRLHRVSEARTELSAARETFLRIGAATFADRATAELRAAGVAVAERTPDALAQLTPQQRRIVRLAAEGRTNREIAERLFLSPRTVGFHLYRVFPVLGVTSRAQLRDLVDAGASEAGPVI</sequence>
<evidence type="ECO:0000256" key="1">
    <source>
        <dbReference type="ARBA" id="ARBA00022741"/>
    </source>
</evidence>
<dbReference type="Pfam" id="PF00196">
    <property type="entry name" value="GerE"/>
    <property type="match status" value="1"/>
</dbReference>
<keyword evidence="6" id="KW-1185">Reference proteome</keyword>
<dbReference type="Gene3D" id="1.25.40.10">
    <property type="entry name" value="Tetratricopeptide repeat domain"/>
    <property type="match status" value="1"/>
</dbReference>
<organism evidence="5 6">
    <name type="scientific">Isoptericola peretonis</name>
    <dbReference type="NCBI Taxonomy" id="2918523"/>
    <lineage>
        <taxon>Bacteria</taxon>
        <taxon>Bacillati</taxon>
        <taxon>Actinomycetota</taxon>
        <taxon>Actinomycetes</taxon>
        <taxon>Micrococcales</taxon>
        <taxon>Promicromonosporaceae</taxon>
        <taxon>Isoptericola</taxon>
    </lineage>
</organism>
<protein>
    <submittedName>
        <fullName evidence="5">AAA family ATPase</fullName>
    </submittedName>
</protein>
<dbReference type="Gene3D" id="3.40.50.300">
    <property type="entry name" value="P-loop containing nucleotide triphosphate hydrolases"/>
    <property type="match status" value="1"/>
</dbReference>
<dbReference type="Gene3D" id="1.10.10.10">
    <property type="entry name" value="Winged helix-like DNA-binding domain superfamily/Winged helix DNA-binding domain"/>
    <property type="match status" value="1"/>
</dbReference>